<gene>
    <name evidence="1" type="ORF">S12H4_11648</name>
</gene>
<dbReference type="EMBL" id="BARW01005293">
    <property type="protein sequence ID" value="GAI77625.1"/>
    <property type="molecule type" value="Genomic_DNA"/>
</dbReference>
<comment type="caution">
    <text evidence="1">The sequence shown here is derived from an EMBL/GenBank/DDBJ whole genome shotgun (WGS) entry which is preliminary data.</text>
</comment>
<sequence>MGQWVIGYHLLGYVSMTEIPLDVPGPIRRIISGFYVEATNGVAFPLTPVVKGEFRP</sequence>
<feature type="non-terminal residue" evidence="1">
    <location>
        <position position="56"/>
    </location>
</feature>
<evidence type="ECO:0000313" key="1">
    <source>
        <dbReference type="EMBL" id="GAI77625.1"/>
    </source>
</evidence>
<organism evidence="1">
    <name type="scientific">marine sediment metagenome</name>
    <dbReference type="NCBI Taxonomy" id="412755"/>
    <lineage>
        <taxon>unclassified sequences</taxon>
        <taxon>metagenomes</taxon>
        <taxon>ecological metagenomes</taxon>
    </lineage>
</organism>
<name>X1SQK9_9ZZZZ</name>
<protein>
    <submittedName>
        <fullName evidence="1">Uncharacterized protein</fullName>
    </submittedName>
</protein>
<proteinExistence type="predicted"/>
<dbReference type="AlphaFoldDB" id="X1SQK9"/>
<reference evidence="1" key="1">
    <citation type="journal article" date="2014" name="Front. Microbiol.">
        <title>High frequency of phylogenetically diverse reductive dehalogenase-homologous genes in deep subseafloor sedimentary metagenomes.</title>
        <authorList>
            <person name="Kawai M."/>
            <person name="Futagami T."/>
            <person name="Toyoda A."/>
            <person name="Takaki Y."/>
            <person name="Nishi S."/>
            <person name="Hori S."/>
            <person name="Arai W."/>
            <person name="Tsubouchi T."/>
            <person name="Morono Y."/>
            <person name="Uchiyama I."/>
            <person name="Ito T."/>
            <person name="Fujiyama A."/>
            <person name="Inagaki F."/>
            <person name="Takami H."/>
        </authorList>
    </citation>
    <scope>NUCLEOTIDE SEQUENCE</scope>
    <source>
        <strain evidence="1">Expedition CK06-06</strain>
    </source>
</reference>
<accession>X1SQK9</accession>